<dbReference type="InterPro" id="IPR000241">
    <property type="entry name" value="RlmKL-like_Mtase"/>
</dbReference>
<protein>
    <submittedName>
        <fullName evidence="5">N6-adenine-specific DNA methylase</fullName>
    </submittedName>
</protein>
<dbReference type="Proteomes" id="UP000011541">
    <property type="component" value="Chromosome"/>
</dbReference>
<feature type="domain" description="THUMP" evidence="4">
    <location>
        <begin position="57"/>
        <end position="169"/>
    </location>
</feature>
<keyword evidence="2" id="KW-0808">Transferase</keyword>
<evidence type="ECO:0000256" key="3">
    <source>
        <dbReference type="PROSITE-ProRule" id="PRU00529"/>
    </source>
</evidence>
<dbReference type="GO" id="GO:0003723">
    <property type="term" value="F:RNA binding"/>
    <property type="evidence" value="ECO:0007669"/>
    <property type="project" value="UniProtKB-UniRule"/>
</dbReference>
<dbReference type="Pfam" id="PF01170">
    <property type="entry name" value="UPF0020"/>
    <property type="match status" value="1"/>
</dbReference>
<dbReference type="AlphaFoldDB" id="M1LWI7"/>
<accession>M1LWI7</accession>
<dbReference type="HOGENOM" id="CLU_032119_3_0_4"/>
<dbReference type="GO" id="GO:0008990">
    <property type="term" value="F:rRNA (guanine-N2-)-methyltransferase activity"/>
    <property type="evidence" value="ECO:0007669"/>
    <property type="project" value="TreeGrafter"/>
</dbReference>
<name>M1LWI7_9PROT</name>
<evidence type="ECO:0000313" key="5">
    <source>
        <dbReference type="EMBL" id="AGF48431.1"/>
    </source>
</evidence>
<dbReference type="InterPro" id="IPR002052">
    <property type="entry name" value="DNA_methylase_N6_adenine_CS"/>
</dbReference>
<dbReference type="SUPFAM" id="SSF53335">
    <property type="entry name" value="S-adenosyl-L-methionine-dependent methyltransferases"/>
    <property type="match status" value="1"/>
</dbReference>
<sequence length="398" mass="46181">MKNNSRNIKINKNEMFNVFIPCPKGLELKLGEELKSFDIEVIQNNKSGCYVKASWKDIESINLKSRLANRVLLQVAHSSFINNEKEILEISHNVEWEKWFRPEYSIRVDTSSINSNFNSQSYCNLLVKDGVCDRFRKIFSKRPDINTVNPDIRIHLFIEKNSVTIYLDTSGESLFKRGWRLKKGETPLKENLASGVIALSEWNPKNSLLDPFCGSGTLLIEAASIASNTPPGILRSFGFEKINLHDKNQWSELRKESISNIKKNIETEIIGFDIDKEAIEASINNLKTSGLHVSNMRFIKKDSSYMEKLNITNGYIITNPPYGERIKNDNDIELWQNFSRQLKQYFFDWKVNIISSDLDLPKKLRLKPKRKIPLFNGKLDCRLFQFEIVEKSYRKEKL</sequence>
<dbReference type="PATRIC" id="fig|1208920.3.peg.421"/>
<dbReference type="OrthoDB" id="9809404at2"/>
<proteinExistence type="predicted"/>
<evidence type="ECO:0000259" key="4">
    <source>
        <dbReference type="PROSITE" id="PS51165"/>
    </source>
</evidence>
<dbReference type="STRING" id="1208920.CONE_0684"/>
<dbReference type="Gene3D" id="3.40.50.150">
    <property type="entry name" value="Vaccinia Virus protein VP39"/>
    <property type="match status" value="1"/>
</dbReference>
<dbReference type="InterPro" id="IPR029063">
    <property type="entry name" value="SAM-dependent_MTases_sf"/>
</dbReference>
<dbReference type="CDD" id="cd11715">
    <property type="entry name" value="THUMP_AdoMetMT"/>
    <property type="match status" value="1"/>
</dbReference>
<dbReference type="PANTHER" id="PTHR47313:SF1">
    <property type="entry name" value="RIBOSOMAL RNA LARGE SUBUNIT METHYLTRANSFERASE K_L"/>
    <property type="match status" value="1"/>
</dbReference>
<dbReference type="PANTHER" id="PTHR47313">
    <property type="entry name" value="RIBOSOMAL RNA LARGE SUBUNIT METHYLTRANSFERASE K/L"/>
    <property type="match status" value="1"/>
</dbReference>
<dbReference type="InterPro" id="IPR053943">
    <property type="entry name" value="RlmKL-like_Mtase_CS"/>
</dbReference>
<dbReference type="GO" id="GO:0070043">
    <property type="term" value="F:rRNA (guanine-N7-)-methyltransferase activity"/>
    <property type="evidence" value="ECO:0007669"/>
    <property type="project" value="TreeGrafter"/>
</dbReference>
<gene>
    <name evidence="5" type="ORF">CONE_0684</name>
</gene>
<dbReference type="Pfam" id="PF22020">
    <property type="entry name" value="RlmL_1st"/>
    <property type="match status" value="1"/>
</dbReference>
<reference evidence="5 6" key="1">
    <citation type="journal article" date="2013" name="Genome Biol. Evol.">
        <title>Genome evolution and phylogenomic analysis of candidatus kinetoplastibacterium, the betaproteobacterial endosymbionts of strigomonas and angomonas.</title>
        <authorList>
            <person name="Alves J.M."/>
            <person name="Serrano M.G."/>
            <person name="Maia da Silva F."/>
            <person name="Voegtly L.J."/>
            <person name="Matveyev A.V."/>
            <person name="Teixeira M.M."/>
            <person name="Camargo E.P."/>
            <person name="Buck G.A."/>
        </authorList>
    </citation>
    <scope>NUCLEOTIDE SEQUENCE [LARGE SCALE GENOMIC DNA]</scope>
    <source>
        <strain evidence="5 6">TCC290E</strain>
    </source>
</reference>
<dbReference type="PROSITE" id="PS01261">
    <property type="entry name" value="UPF0020"/>
    <property type="match status" value="1"/>
</dbReference>
<dbReference type="InterPro" id="IPR054170">
    <property type="entry name" value="RlmL_1st"/>
</dbReference>
<dbReference type="eggNOG" id="COG0116">
    <property type="taxonomic scope" value="Bacteria"/>
</dbReference>
<keyword evidence="1 5" id="KW-0489">Methyltransferase</keyword>
<dbReference type="RefSeq" id="WP_015397117.1">
    <property type="nucleotide sequence ID" value="NC_020299.1"/>
</dbReference>
<dbReference type="Pfam" id="PF02926">
    <property type="entry name" value="THUMP"/>
    <property type="match status" value="1"/>
</dbReference>
<dbReference type="PROSITE" id="PS51165">
    <property type="entry name" value="THUMP"/>
    <property type="match status" value="1"/>
</dbReference>
<evidence type="ECO:0000256" key="1">
    <source>
        <dbReference type="ARBA" id="ARBA00022603"/>
    </source>
</evidence>
<dbReference type="EMBL" id="CP003805">
    <property type="protein sequence ID" value="AGF48431.1"/>
    <property type="molecule type" value="Genomic_DNA"/>
</dbReference>
<keyword evidence="3" id="KW-0694">RNA-binding</keyword>
<dbReference type="Gene3D" id="3.30.2130.30">
    <property type="match status" value="1"/>
</dbReference>
<organism evidence="5 6">
    <name type="scientific">Candidatus Kinetoplastidibacterium stringomonadis TCC290E</name>
    <dbReference type="NCBI Taxonomy" id="1208920"/>
    <lineage>
        <taxon>Bacteria</taxon>
        <taxon>Pseudomonadati</taxon>
        <taxon>Pseudomonadota</taxon>
        <taxon>Betaproteobacteria</taxon>
        <taxon>Candidatus Kinetoplastidibacterium</taxon>
    </lineage>
</organism>
<dbReference type="InterPro" id="IPR004114">
    <property type="entry name" value="THUMP_dom"/>
</dbReference>
<dbReference type="KEGG" id="kon:CONE_0684"/>
<keyword evidence="6" id="KW-1185">Reference proteome</keyword>
<evidence type="ECO:0000256" key="2">
    <source>
        <dbReference type="ARBA" id="ARBA00022679"/>
    </source>
</evidence>
<dbReference type="PROSITE" id="PS00092">
    <property type="entry name" value="N6_MTASE"/>
    <property type="match status" value="1"/>
</dbReference>
<dbReference type="SMART" id="SM00981">
    <property type="entry name" value="THUMP"/>
    <property type="match status" value="1"/>
</dbReference>
<evidence type="ECO:0000313" key="6">
    <source>
        <dbReference type="Proteomes" id="UP000011541"/>
    </source>
</evidence>